<dbReference type="RefSeq" id="WP_088841479.1">
    <property type="nucleotide sequence ID" value="NZ_FYEW01000001.1"/>
</dbReference>
<organism evidence="1 2">
    <name type="scientific">Hymenobacter gelipurpurascens</name>
    <dbReference type="NCBI Taxonomy" id="89968"/>
    <lineage>
        <taxon>Bacteria</taxon>
        <taxon>Pseudomonadati</taxon>
        <taxon>Bacteroidota</taxon>
        <taxon>Cytophagia</taxon>
        <taxon>Cytophagales</taxon>
        <taxon>Hymenobacteraceae</taxon>
        <taxon>Hymenobacter</taxon>
    </lineage>
</organism>
<keyword evidence="2" id="KW-1185">Reference proteome</keyword>
<proteinExistence type="predicted"/>
<accession>A0A212T102</accession>
<reference evidence="2" key="1">
    <citation type="submission" date="2017-06" db="EMBL/GenBank/DDBJ databases">
        <authorList>
            <person name="Varghese N."/>
            <person name="Submissions S."/>
        </authorList>
    </citation>
    <scope>NUCLEOTIDE SEQUENCE [LARGE SCALE GENOMIC DNA]</scope>
    <source>
        <strain evidence="2">DSM 11116</strain>
    </source>
</reference>
<sequence>MKLVYIMGMSLLLTSCGDVVDSLDQSEVPDYTKEWLREQHGQVLTFRNSAGQVRTITVARKEQILQGQSKAGSFETEIITLHYRNGPDSLLNLTLEAISNSITVTHLGSRCGVINTSNSPGRTSFNSYEVPRLGNPIVAQDTMIGGRTYRYLGRMGVPTAAHLTDTLTNAYFSRAEGLVAFTTKRAGLWHRQ</sequence>
<dbReference type="AlphaFoldDB" id="A0A212T102"/>
<dbReference type="EMBL" id="FYEW01000001">
    <property type="protein sequence ID" value="SNC59707.1"/>
    <property type="molecule type" value="Genomic_DNA"/>
</dbReference>
<dbReference type="OrthoDB" id="879085at2"/>
<protein>
    <submittedName>
        <fullName evidence="1">Uncharacterized protein</fullName>
    </submittedName>
</protein>
<name>A0A212T102_9BACT</name>
<gene>
    <name evidence="1" type="ORF">SAMN06265337_0107</name>
</gene>
<evidence type="ECO:0000313" key="2">
    <source>
        <dbReference type="Proteomes" id="UP000198131"/>
    </source>
</evidence>
<dbReference type="PROSITE" id="PS51257">
    <property type="entry name" value="PROKAR_LIPOPROTEIN"/>
    <property type="match status" value="1"/>
</dbReference>
<evidence type="ECO:0000313" key="1">
    <source>
        <dbReference type="EMBL" id="SNC59707.1"/>
    </source>
</evidence>
<dbReference type="Proteomes" id="UP000198131">
    <property type="component" value="Unassembled WGS sequence"/>
</dbReference>